<keyword evidence="2" id="KW-0812">Transmembrane</keyword>
<organism evidence="3 4">
    <name type="scientific">Kryptolebias marmoratus</name>
    <name type="common">Mangrove killifish</name>
    <name type="synonym">Rivulus marmoratus</name>
    <dbReference type="NCBI Taxonomy" id="37003"/>
    <lineage>
        <taxon>Eukaryota</taxon>
        <taxon>Metazoa</taxon>
        <taxon>Chordata</taxon>
        <taxon>Craniata</taxon>
        <taxon>Vertebrata</taxon>
        <taxon>Euteleostomi</taxon>
        <taxon>Actinopterygii</taxon>
        <taxon>Neopterygii</taxon>
        <taxon>Teleostei</taxon>
        <taxon>Neoteleostei</taxon>
        <taxon>Acanthomorphata</taxon>
        <taxon>Ovalentaria</taxon>
        <taxon>Atherinomorphae</taxon>
        <taxon>Cyprinodontiformes</taxon>
        <taxon>Rivulidae</taxon>
        <taxon>Kryptolebias</taxon>
    </lineage>
</organism>
<protein>
    <submittedName>
        <fullName evidence="3">Uncharacterized protein</fullName>
    </submittedName>
</protein>
<proteinExistence type="predicted"/>
<evidence type="ECO:0000313" key="4">
    <source>
        <dbReference type="Proteomes" id="UP000264800"/>
    </source>
</evidence>
<keyword evidence="2" id="KW-0472">Membrane</keyword>
<keyword evidence="4" id="KW-1185">Reference proteome</keyword>
<evidence type="ECO:0000313" key="3">
    <source>
        <dbReference type="Ensembl" id="ENSKMAP00000020704.1"/>
    </source>
</evidence>
<dbReference type="Ensembl" id="ENSKMAT00000020974.1">
    <property type="protein sequence ID" value="ENSKMAP00000020704.1"/>
    <property type="gene ID" value="ENSKMAG00000015389.1"/>
</dbReference>
<accession>A0A3Q3B8H3</accession>
<dbReference type="AlphaFoldDB" id="A0A3Q3B8H3"/>
<evidence type="ECO:0000256" key="1">
    <source>
        <dbReference type="SAM" id="MobiDB-lite"/>
    </source>
</evidence>
<reference evidence="3" key="2">
    <citation type="submission" date="2025-09" db="UniProtKB">
        <authorList>
            <consortium name="Ensembl"/>
        </authorList>
    </citation>
    <scope>IDENTIFICATION</scope>
</reference>
<dbReference type="STRING" id="37003.ENSKMAP00000020704"/>
<dbReference type="Proteomes" id="UP000264800">
    <property type="component" value="Unplaced"/>
</dbReference>
<reference evidence="3" key="1">
    <citation type="submission" date="2025-08" db="UniProtKB">
        <authorList>
            <consortium name="Ensembl"/>
        </authorList>
    </citation>
    <scope>IDENTIFICATION</scope>
</reference>
<feature type="region of interest" description="Disordered" evidence="1">
    <location>
        <begin position="37"/>
        <end position="60"/>
    </location>
</feature>
<feature type="transmembrane region" description="Helical" evidence="2">
    <location>
        <begin position="6"/>
        <end position="26"/>
    </location>
</feature>
<dbReference type="OMA" id="FKMAHTD"/>
<dbReference type="GeneTree" id="ENSGT00970000193581"/>
<sequence length="253" mass="27372">MFCFSIQDLIVMETVLASLVCCLLVLSIDVVRMENQDQADKTTENPVLNQDNTSTTATSSNSTVLVTTLSNFTEGTTQPTSTEMDNENFTSTAAPAENTSVFQSSQATLTSLTDSASLKTTTPSSGTPTFTETTHTIYTTPDTPVIKFNSKLFTDICFVNDIKLCNFVLLGLNLNVSEKNMTIIFSAVLGVFLLALQINIPFKFSTDGFVADNDTLVISGGLYDGHPIYDNIPPVPSEPSHFSPTSYSAFFDA</sequence>
<evidence type="ECO:0000256" key="2">
    <source>
        <dbReference type="SAM" id="Phobius"/>
    </source>
</evidence>
<name>A0A3Q3B8H3_KRYMA</name>
<keyword evidence="2" id="KW-1133">Transmembrane helix</keyword>
<feature type="transmembrane region" description="Helical" evidence="2">
    <location>
        <begin position="181"/>
        <end position="200"/>
    </location>
</feature>